<reference evidence="3" key="2">
    <citation type="submission" date="2014-08" db="EMBL/GenBank/DDBJ databases">
        <authorList>
            <person name="Moulin L."/>
        </authorList>
    </citation>
    <scope>NUCLEOTIDE SEQUENCE [LARGE SCALE GENOMIC DNA]</scope>
</reference>
<accession>A0A090FKB9</accession>
<protein>
    <submittedName>
        <fullName evidence="2">Uncharacterized protein</fullName>
    </submittedName>
</protein>
<evidence type="ECO:0000313" key="4">
    <source>
        <dbReference type="Proteomes" id="UP000046373"/>
    </source>
</evidence>
<dbReference type="Proteomes" id="UP000046373">
    <property type="component" value="Unassembled WGS sequence"/>
</dbReference>
<evidence type="ECO:0000313" key="2">
    <source>
        <dbReference type="EMBL" id="CDX42158.1"/>
    </source>
</evidence>
<dbReference type="AlphaFoldDB" id="A0A090FKB9"/>
<name>A0A090FKB9_MESPL</name>
<proteinExistence type="predicted"/>
<keyword evidence="3" id="KW-1185">Reference proteome</keyword>
<gene>
    <name evidence="1" type="ORF">MPL3356_170054</name>
    <name evidence="2" type="ORF">MPLDJ20_40202</name>
</gene>
<reference evidence="2 4" key="1">
    <citation type="submission" date="2014-08" db="EMBL/GenBank/DDBJ databases">
        <authorList>
            <person name="Moulin Lionel"/>
        </authorList>
    </citation>
    <scope>NUCLEOTIDE SEQUENCE [LARGE SCALE GENOMIC DNA]</scope>
</reference>
<dbReference type="Proteomes" id="UP000045285">
    <property type="component" value="Unassembled WGS sequence"/>
</dbReference>
<organism evidence="2 4">
    <name type="scientific">Mesorhizobium plurifarium</name>
    <dbReference type="NCBI Taxonomy" id="69974"/>
    <lineage>
        <taxon>Bacteria</taxon>
        <taxon>Pseudomonadati</taxon>
        <taxon>Pseudomonadota</taxon>
        <taxon>Alphaproteobacteria</taxon>
        <taxon>Hyphomicrobiales</taxon>
        <taxon>Phyllobacteriaceae</taxon>
        <taxon>Mesorhizobium</taxon>
    </lineage>
</organism>
<dbReference type="EMBL" id="CCMZ01000009">
    <property type="protein sequence ID" value="CDX15015.1"/>
    <property type="molecule type" value="Genomic_DNA"/>
</dbReference>
<sequence length="63" mass="6333">MVGFVRLAVGGAAPAFRAGAGVLASRHLDTVSGQAASLDPASAWTLPGKPRFGGVFCFCLSLV</sequence>
<dbReference type="EMBL" id="CCNB01000034">
    <property type="protein sequence ID" value="CDX42158.1"/>
    <property type="molecule type" value="Genomic_DNA"/>
</dbReference>
<dbReference type="STRING" id="69974.MPLDJ20_40202"/>
<evidence type="ECO:0000313" key="1">
    <source>
        <dbReference type="EMBL" id="CDX15015.1"/>
    </source>
</evidence>
<evidence type="ECO:0000313" key="3">
    <source>
        <dbReference type="Proteomes" id="UP000045285"/>
    </source>
</evidence>